<feature type="domain" description="STAS" evidence="3">
    <location>
        <begin position="1"/>
        <end position="118"/>
    </location>
</feature>
<dbReference type="InterPro" id="IPR002645">
    <property type="entry name" value="STAS_dom"/>
</dbReference>
<accession>A0A844GR80</accession>
<reference evidence="4 5" key="1">
    <citation type="submission" date="2019-11" db="EMBL/GenBank/DDBJ databases">
        <title>Isolation of a new High Light Tolerant Cyanobacteria.</title>
        <authorList>
            <person name="Dobson Z."/>
            <person name="Vaughn N."/>
            <person name="Vaughn M."/>
            <person name="Fromme P."/>
            <person name="Mazor Y."/>
        </authorList>
    </citation>
    <scope>NUCLEOTIDE SEQUENCE [LARGE SCALE GENOMIC DNA]</scope>
    <source>
        <strain evidence="4 5">0216</strain>
    </source>
</reference>
<dbReference type="PANTHER" id="PTHR33495">
    <property type="entry name" value="ANTI-SIGMA FACTOR ANTAGONIST TM_1081-RELATED-RELATED"/>
    <property type="match status" value="1"/>
</dbReference>
<dbReference type="AlphaFoldDB" id="A0A844GR80"/>
<dbReference type="PANTHER" id="PTHR33495:SF2">
    <property type="entry name" value="ANTI-SIGMA FACTOR ANTAGONIST TM_1081-RELATED"/>
    <property type="match status" value="1"/>
</dbReference>
<comment type="caution">
    <text evidence="4">The sequence shown here is derived from an EMBL/GenBank/DDBJ whole genome shotgun (WGS) entry which is preliminary data.</text>
</comment>
<dbReference type="RefSeq" id="WP_155082929.1">
    <property type="nucleotide sequence ID" value="NZ_WMIA01000003.1"/>
</dbReference>
<name>A0A844GR80_9CHRO</name>
<evidence type="ECO:0000313" key="4">
    <source>
        <dbReference type="EMBL" id="MTF38053.1"/>
    </source>
</evidence>
<protein>
    <recommendedName>
        <fullName evidence="2">Anti-sigma factor antagonist</fullName>
    </recommendedName>
</protein>
<evidence type="ECO:0000313" key="5">
    <source>
        <dbReference type="Proteomes" id="UP000437131"/>
    </source>
</evidence>
<dbReference type="InterPro" id="IPR003658">
    <property type="entry name" value="Anti-sigma_ant"/>
</dbReference>
<dbReference type="Pfam" id="PF01740">
    <property type="entry name" value="STAS"/>
    <property type="match status" value="1"/>
</dbReference>
<dbReference type="CDD" id="cd07043">
    <property type="entry name" value="STAS_anti-anti-sigma_factors"/>
    <property type="match status" value="1"/>
</dbReference>
<dbReference type="EMBL" id="WMIA01000003">
    <property type="protein sequence ID" value="MTF38053.1"/>
    <property type="molecule type" value="Genomic_DNA"/>
</dbReference>
<organism evidence="4 5">
    <name type="scientific">Cyanobacterium aponinum 0216</name>
    <dbReference type="NCBI Taxonomy" id="2676140"/>
    <lineage>
        <taxon>Bacteria</taxon>
        <taxon>Bacillati</taxon>
        <taxon>Cyanobacteriota</taxon>
        <taxon>Cyanophyceae</taxon>
        <taxon>Oscillatoriophycideae</taxon>
        <taxon>Chroococcales</taxon>
        <taxon>Geminocystaceae</taxon>
        <taxon>Cyanobacterium</taxon>
    </lineage>
</organism>
<dbReference type="GO" id="GO:0043856">
    <property type="term" value="F:anti-sigma factor antagonist activity"/>
    <property type="evidence" value="ECO:0007669"/>
    <property type="project" value="InterPro"/>
</dbReference>
<dbReference type="InterPro" id="IPR036513">
    <property type="entry name" value="STAS_dom_sf"/>
</dbReference>
<comment type="similarity">
    <text evidence="1 2">Belongs to the anti-sigma-factor antagonist family.</text>
</comment>
<evidence type="ECO:0000256" key="1">
    <source>
        <dbReference type="ARBA" id="ARBA00009013"/>
    </source>
</evidence>
<dbReference type="Gene3D" id="3.30.750.24">
    <property type="entry name" value="STAS domain"/>
    <property type="match status" value="1"/>
</dbReference>
<gene>
    <name evidence="4" type="ORF">GGC33_03845</name>
</gene>
<evidence type="ECO:0000256" key="2">
    <source>
        <dbReference type="RuleBase" id="RU003749"/>
    </source>
</evidence>
<dbReference type="NCBIfam" id="TIGR00377">
    <property type="entry name" value="ant_ant_sig"/>
    <property type="match status" value="1"/>
</dbReference>
<sequence length="118" mass="13478">MNNQQICTPQGIIDHNNESLFQEQLLKFIDNTKEKDVVVDFKGVEFVDSSGLIALVRVYQEAKKQEKNLYLFNVSPSVRMIFEISRLDKVIGIRDKDYRQQLRNDDSTDAGAPSVKAA</sequence>
<evidence type="ECO:0000259" key="3">
    <source>
        <dbReference type="PROSITE" id="PS50801"/>
    </source>
</evidence>
<dbReference type="PROSITE" id="PS50801">
    <property type="entry name" value="STAS"/>
    <property type="match status" value="1"/>
</dbReference>
<proteinExistence type="inferred from homology"/>
<dbReference type="Proteomes" id="UP000437131">
    <property type="component" value="Unassembled WGS sequence"/>
</dbReference>
<dbReference type="SUPFAM" id="SSF52091">
    <property type="entry name" value="SpoIIaa-like"/>
    <property type="match status" value="1"/>
</dbReference>